<evidence type="ECO:0000313" key="1">
    <source>
        <dbReference type="EMBL" id="CAB0011076.1"/>
    </source>
</evidence>
<dbReference type="Proteomes" id="UP000479000">
    <property type="component" value="Unassembled WGS sequence"/>
</dbReference>
<reference evidence="1 2" key="1">
    <citation type="submission" date="2020-02" db="EMBL/GenBank/DDBJ databases">
        <authorList>
            <person name="Ferguson B K."/>
        </authorList>
    </citation>
    <scope>NUCLEOTIDE SEQUENCE [LARGE SCALE GENOMIC DNA]</scope>
</reference>
<gene>
    <name evidence="1" type="ORF">NTEN_LOCUS16069</name>
</gene>
<keyword evidence="2" id="KW-1185">Reference proteome</keyword>
<dbReference type="AlphaFoldDB" id="A0A6H5H504"/>
<name>A0A6H5H504_9HEMI</name>
<sequence>MGHRAVCNVFVWWPFYMCGGTIFFPDQILPYIGLADAVSVLLAIETAKEILNLKEP</sequence>
<organism evidence="1 2">
    <name type="scientific">Nesidiocoris tenuis</name>
    <dbReference type="NCBI Taxonomy" id="355587"/>
    <lineage>
        <taxon>Eukaryota</taxon>
        <taxon>Metazoa</taxon>
        <taxon>Ecdysozoa</taxon>
        <taxon>Arthropoda</taxon>
        <taxon>Hexapoda</taxon>
        <taxon>Insecta</taxon>
        <taxon>Pterygota</taxon>
        <taxon>Neoptera</taxon>
        <taxon>Paraneoptera</taxon>
        <taxon>Hemiptera</taxon>
        <taxon>Heteroptera</taxon>
        <taxon>Panheteroptera</taxon>
        <taxon>Cimicomorpha</taxon>
        <taxon>Miridae</taxon>
        <taxon>Dicyphina</taxon>
        <taxon>Nesidiocoris</taxon>
    </lineage>
</organism>
<proteinExistence type="predicted"/>
<feature type="non-terminal residue" evidence="1">
    <location>
        <position position="56"/>
    </location>
</feature>
<protein>
    <submittedName>
        <fullName evidence="1">Uncharacterized protein</fullName>
    </submittedName>
</protein>
<evidence type="ECO:0000313" key="2">
    <source>
        <dbReference type="Proteomes" id="UP000479000"/>
    </source>
</evidence>
<accession>A0A6H5H504</accession>
<dbReference type="EMBL" id="CADCXU010023700">
    <property type="protein sequence ID" value="CAB0011076.1"/>
    <property type="molecule type" value="Genomic_DNA"/>
</dbReference>